<keyword evidence="3" id="KW-1185">Reference proteome</keyword>
<sequence>MYHFFVRRHLREVFARLNAGDYAFITRQFDPGAVHWFAGRHALSGKRTSPARIKEWYERLANVFPGIRFDIKKLIVAGPPWNTQAAIEWADEARDRNDDPLPNQGVFILRLRWGKAIEFRVHCDTALIEKNLGILAAQGVAAASAAPIAG</sequence>
<dbReference type="Gene3D" id="3.10.450.50">
    <property type="match status" value="1"/>
</dbReference>
<dbReference type="Pfam" id="PF12680">
    <property type="entry name" value="SnoaL_2"/>
    <property type="match status" value="1"/>
</dbReference>
<organism evidence="2 3">
    <name type="scientific">Pendulispora brunnea</name>
    <dbReference type="NCBI Taxonomy" id="2905690"/>
    <lineage>
        <taxon>Bacteria</taxon>
        <taxon>Pseudomonadati</taxon>
        <taxon>Myxococcota</taxon>
        <taxon>Myxococcia</taxon>
        <taxon>Myxococcales</taxon>
        <taxon>Sorangiineae</taxon>
        <taxon>Pendulisporaceae</taxon>
        <taxon>Pendulispora</taxon>
    </lineage>
</organism>
<reference evidence="2 3" key="1">
    <citation type="submission" date="2021-12" db="EMBL/GenBank/DDBJ databases">
        <title>Discovery of the Pendulisporaceae a myxobacterial family with distinct sporulation behavior and unique specialized metabolism.</title>
        <authorList>
            <person name="Garcia R."/>
            <person name="Popoff A."/>
            <person name="Bader C.D."/>
            <person name="Loehr J."/>
            <person name="Walesch S."/>
            <person name="Walt C."/>
            <person name="Boldt J."/>
            <person name="Bunk B."/>
            <person name="Haeckl F.J.F.P.J."/>
            <person name="Gunesch A.P."/>
            <person name="Birkelbach J."/>
            <person name="Nuebel U."/>
            <person name="Pietschmann T."/>
            <person name="Bach T."/>
            <person name="Mueller R."/>
        </authorList>
    </citation>
    <scope>NUCLEOTIDE SEQUENCE [LARGE SCALE GENOMIC DNA]</scope>
    <source>
        <strain evidence="2 3">MSr12523</strain>
    </source>
</reference>
<dbReference type="Proteomes" id="UP001379533">
    <property type="component" value="Chromosome"/>
</dbReference>
<dbReference type="SUPFAM" id="SSF54427">
    <property type="entry name" value="NTF2-like"/>
    <property type="match status" value="1"/>
</dbReference>
<proteinExistence type="predicted"/>
<dbReference type="InterPro" id="IPR037401">
    <property type="entry name" value="SnoaL-like"/>
</dbReference>
<name>A0ABZ2K1K7_9BACT</name>
<gene>
    <name evidence="2" type="ORF">LZC95_33960</name>
</gene>
<accession>A0ABZ2K1K7</accession>
<evidence type="ECO:0000313" key="3">
    <source>
        <dbReference type="Proteomes" id="UP001379533"/>
    </source>
</evidence>
<feature type="domain" description="SnoaL-like" evidence="1">
    <location>
        <begin position="11"/>
        <end position="118"/>
    </location>
</feature>
<protein>
    <submittedName>
        <fullName evidence="2">Nuclear transport factor 2 family protein</fullName>
    </submittedName>
</protein>
<dbReference type="InterPro" id="IPR032710">
    <property type="entry name" value="NTF2-like_dom_sf"/>
</dbReference>
<dbReference type="RefSeq" id="WP_394842070.1">
    <property type="nucleotide sequence ID" value="NZ_CP089982.1"/>
</dbReference>
<dbReference type="EMBL" id="CP089982">
    <property type="protein sequence ID" value="WXA91450.1"/>
    <property type="molecule type" value="Genomic_DNA"/>
</dbReference>
<evidence type="ECO:0000259" key="1">
    <source>
        <dbReference type="Pfam" id="PF12680"/>
    </source>
</evidence>
<evidence type="ECO:0000313" key="2">
    <source>
        <dbReference type="EMBL" id="WXA91450.1"/>
    </source>
</evidence>